<protein>
    <submittedName>
        <fullName evidence="3">Uncharacterized protein</fullName>
    </submittedName>
</protein>
<gene>
    <name evidence="3" type="ORF">CBF29_12360</name>
</gene>
<organism evidence="3 4">
    <name type="scientific">Vagococcus elongatus</name>
    <dbReference type="NCBI Taxonomy" id="180344"/>
    <lineage>
        <taxon>Bacteria</taxon>
        <taxon>Bacillati</taxon>
        <taxon>Bacillota</taxon>
        <taxon>Bacilli</taxon>
        <taxon>Lactobacillales</taxon>
        <taxon>Enterococcaceae</taxon>
        <taxon>Vagococcus</taxon>
    </lineage>
</organism>
<keyword evidence="1" id="KW-0175">Coiled coil</keyword>
<proteinExistence type="predicted"/>
<feature type="coiled-coil region" evidence="1">
    <location>
        <begin position="139"/>
        <end position="204"/>
    </location>
</feature>
<keyword evidence="2" id="KW-0472">Membrane</keyword>
<dbReference type="Proteomes" id="UP000287605">
    <property type="component" value="Unassembled WGS sequence"/>
</dbReference>
<feature type="transmembrane region" description="Helical" evidence="2">
    <location>
        <begin position="30"/>
        <end position="48"/>
    </location>
</feature>
<evidence type="ECO:0000256" key="2">
    <source>
        <dbReference type="SAM" id="Phobius"/>
    </source>
</evidence>
<keyword evidence="2" id="KW-1133">Transmembrane helix</keyword>
<name>A0A430ALR2_9ENTE</name>
<dbReference type="EMBL" id="NGKA01000026">
    <property type="protein sequence ID" value="RSU09080.1"/>
    <property type="molecule type" value="Genomic_DNA"/>
</dbReference>
<sequence length="322" mass="36386">MIFGIFFLILAIISFIACFYFIVKRRFKRGLKYLGLSLAFIILMTFVTPKSIQLAVENNHLTTNEEGIVIIRGETNPDATLKIEGKNVTLSKDGTFKYKVSLSLPKEHSVNLISRFGKKELKEKVTISPSSEFKKAIALKEEKERQRKLELERESQKYEEAKASVILAENEPTNENYDYAYLLVNQLKKNDNDLEARLEKVKETIAFEQKVSETTLAAENALGVAEQNKTRENYEKAAAAVKEIPVDHTAFENRLETINQQIIAQEQQEAVSNTPEPPNTSIVLVTPTGKKYHRRACGNGTYTEATLEDALNRGLTPCAKCF</sequence>
<evidence type="ECO:0000313" key="3">
    <source>
        <dbReference type="EMBL" id="RSU09080.1"/>
    </source>
</evidence>
<evidence type="ECO:0000313" key="4">
    <source>
        <dbReference type="Proteomes" id="UP000287605"/>
    </source>
</evidence>
<dbReference type="OrthoDB" id="9783680at2"/>
<evidence type="ECO:0000256" key="1">
    <source>
        <dbReference type="SAM" id="Coils"/>
    </source>
</evidence>
<feature type="transmembrane region" description="Helical" evidence="2">
    <location>
        <begin position="6"/>
        <end position="23"/>
    </location>
</feature>
<reference evidence="3 4" key="1">
    <citation type="submission" date="2017-05" db="EMBL/GenBank/DDBJ databases">
        <title>Vagococcus spp. assemblies.</title>
        <authorList>
            <person name="Gulvik C.A."/>
        </authorList>
    </citation>
    <scope>NUCLEOTIDE SEQUENCE [LARGE SCALE GENOMIC DNA]</scope>
    <source>
        <strain evidence="3 4">CCUG 51432</strain>
    </source>
</reference>
<comment type="caution">
    <text evidence="3">The sequence shown here is derived from an EMBL/GenBank/DDBJ whole genome shotgun (WGS) entry which is preliminary data.</text>
</comment>
<keyword evidence="4" id="KW-1185">Reference proteome</keyword>
<keyword evidence="2" id="KW-0812">Transmembrane</keyword>
<dbReference type="RefSeq" id="WP_126810036.1">
    <property type="nucleotide sequence ID" value="NZ_NGKA01000026.1"/>
</dbReference>
<accession>A0A430ALR2</accession>
<dbReference type="AlphaFoldDB" id="A0A430ALR2"/>